<evidence type="ECO:0000313" key="3">
    <source>
        <dbReference type="WBParaSite" id="sdigi.contig5.g717.t1"/>
    </source>
</evidence>
<keyword evidence="2" id="KW-1185">Reference proteome</keyword>
<accession>A0A915PWG3</accession>
<name>A0A915PWG3_9BILA</name>
<reference evidence="3" key="1">
    <citation type="submission" date="2022-11" db="UniProtKB">
        <authorList>
            <consortium name="WormBaseParasite"/>
        </authorList>
    </citation>
    <scope>IDENTIFICATION</scope>
</reference>
<keyword evidence="1" id="KW-0732">Signal</keyword>
<evidence type="ECO:0000256" key="1">
    <source>
        <dbReference type="SAM" id="SignalP"/>
    </source>
</evidence>
<dbReference type="Proteomes" id="UP000887581">
    <property type="component" value="Unplaced"/>
</dbReference>
<sequence length="217" mass="22688">MLQLLYFSACILPTVIALPIVVASKKDSNFCCQCTVDGDGSGSESIPSLGLTDINTINVLTRSLTSCEGLLTNTVMKNIGGSLSNTAGGLVSTNVGGFLTQSAAGLVVPSVQIYVPQMQFPAAMNILPQQQQLLYNLQPMQSSFFSLQQPKISTQCCVPCPDGNGICCCTPGAATTSVPHDFHTLYPPYHPAGAQSVAGSTLLLASTLTVLVLMDIL</sequence>
<evidence type="ECO:0000313" key="2">
    <source>
        <dbReference type="Proteomes" id="UP000887581"/>
    </source>
</evidence>
<feature type="signal peptide" evidence="1">
    <location>
        <begin position="1"/>
        <end position="17"/>
    </location>
</feature>
<organism evidence="2 3">
    <name type="scientific">Setaria digitata</name>
    <dbReference type="NCBI Taxonomy" id="48799"/>
    <lineage>
        <taxon>Eukaryota</taxon>
        <taxon>Metazoa</taxon>
        <taxon>Ecdysozoa</taxon>
        <taxon>Nematoda</taxon>
        <taxon>Chromadorea</taxon>
        <taxon>Rhabditida</taxon>
        <taxon>Spirurina</taxon>
        <taxon>Spiruromorpha</taxon>
        <taxon>Filarioidea</taxon>
        <taxon>Setariidae</taxon>
        <taxon>Setaria</taxon>
    </lineage>
</organism>
<proteinExistence type="predicted"/>
<dbReference type="WBParaSite" id="sdigi.contig5.g717.t1">
    <property type="protein sequence ID" value="sdigi.contig5.g717.t1"/>
    <property type="gene ID" value="sdigi.contig5.g717"/>
</dbReference>
<feature type="chain" id="PRO_5037690904" evidence="1">
    <location>
        <begin position="18"/>
        <end position="217"/>
    </location>
</feature>
<protein>
    <submittedName>
        <fullName evidence="3">Uncharacterized protein</fullName>
    </submittedName>
</protein>
<dbReference type="AlphaFoldDB" id="A0A915PWG3"/>